<evidence type="ECO:0000256" key="5">
    <source>
        <dbReference type="ARBA" id="ARBA00023136"/>
    </source>
</evidence>
<keyword evidence="3 7" id="KW-0812">Transmembrane</keyword>
<evidence type="ECO:0000256" key="2">
    <source>
        <dbReference type="ARBA" id="ARBA00009706"/>
    </source>
</evidence>
<comment type="caution">
    <text evidence="8">The sequence shown here is derived from an EMBL/GenBank/DDBJ whole genome shotgun (WGS) entry which is preliminary data.</text>
</comment>
<dbReference type="STRING" id="35608.A0A2U1QL69"/>
<feature type="transmembrane region" description="Helical" evidence="7">
    <location>
        <begin position="374"/>
        <end position="395"/>
    </location>
</feature>
<dbReference type="Proteomes" id="UP000245207">
    <property type="component" value="Unassembled WGS sequence"/>
</dbReference>
<organism evidence="8 9">
    <name type="scientific">Artemisia annua</name>
    <name type="common">Sweet wormwood</name>
    <dbReference type="NCBI Taxonomy" id="35608"/>
    <lineage>
        <taxon>Eukaryota</taxon>
        <taxon>Viridiplantae</taxon>
        <taxon>Streptophyta</taxon>
        <taxon>Embryophyta</taxon>
        <taxon>Tracheophyta</taxon>
        <taxon>Spermatophyta</taxon>
        <taxon>Magnoliopsida</taxon>
        <taxon>eudicotyledons</taxon>
        <taxon>Gunneridae</taxon>
        <taxon>Pentapetalae</taxon>
        <taxon>asterids</taxon>
        <taxon>campanulids</taxon>
        <taxon>Asterales</taxon>
        <taxon>Asteraceae</taxon>
        <taxon>Asteroideae</taxon>
        <taxon>Anthemideae</taxon>
        <taxon>Artemisiinae</taxon>
        <taxon>Artemisia</taxon>
    </lineage>
</organism>
<keyword evidence="6" id="KW-0325">Glycoprotein</keyword>
<evidence type="ECO:0000256" key="4">
    <source>
        <dbReference type="ARBA" id="ARBA00022989"/>
    </source>
</evidence>
<feature type="transmembrane region" description="Helical" evidence="7">
    <location>
        <begin position="426"/>
        <end position="445"/>
    </location>
</feature>
<name>A0A2U1QL69_ARTAN</name>
<dbReference type="GO" id="GO:0016020">
    <property type="term" value="C:membrane"/>
    <property type="evidence" value="ECO:0007669"/>
    <property type="project" value="UniProtKB-SubCell"/>
</dbReference>
<comment type="subcellular location">
    <subcellularLocation>
        <location evidence="1">Membrane</location>
        <topology evidence="1">Multi-pass membrane protein</topology>
    </subcellularLocation>
</comment>
<dbReference type="PANTHER" id="PTHR13624">
    <property type="entry name" value="RE42071P"/>
    <property type="match status" value="1"/>
</dbReference>
<feature type="transmembrane region" description="Helical" evidence="7">
    <location>
        <begin position="318"/>
        <end position="338"/>
    </location>
</feature>
<dbReference type="AlphaFoldDB" id="A0A2U1QL69"/>
<keyword evidence="4 7" id="KW-1133">Transmembrane helix</keyword>
<evidence type="ECO:0000256" key="6">
    <source>
        <dbReference type="ARBA" id="ARBA00023180"/>
    </source>
</evidence>
<feature type="transmembrane region" description="Helical" evidence="7">
    <location>
        <begin position="215"/>
        <end position="235"/>
    </location>
</feature>
<dbReference type="OrthoDB" id="784140at2759"/>
<dbReference type="Pfam" id="PF10268">
    <property type="entry name" value="Tmemb_161AB"/>
    <property type="match status" value="1"/>
</dbReference>
<feature type="transmembrane region" description="Helical" evidence="7">
    <location>
        <begin position="13"/>
        <end position="32"/>
    </location>
</feature>
<protein>
    <recommendedName>
        <fullName evidence="10">Transmembrane protein 161B</fullName>
    </recommendedName>
</protein>
<feature type="transmembrane region" description="Helical" evidence="7">
    <location>
        <begin position="256"/>
        <end position="281"/>
    </location>
</feature>
<comment type="similarity">
    <text evidence="2">Belongs to the TMEM161 family.</text>
</comment>
<evidence type="ECO:0000256" key="7">
    <source>
        <dbReference type="SAM" id="Phobius"/>
    </source>
</evidence>
<dbReference type="PANTHER" id="PTHR13624:SF6">
    <property type="entry name" value="EMEI"/>
    <property type="match status" value="1"/>
</dbReference>
<evidence type="ECO:0000256" key="3">
    <source>
        <dbReference type="ARBA" id="ARBA00022692"/>
    </source>
</evidence>
<keyword evidence="9" id="KW-1185">Reference proteome</keyword>
<dbReference type="EMBL" id="PKPP01000051">
    <property type="protein sequence ID" value="PWA98754.1"/>
    <property type="molecule type" value="Genomic_DNA"/>
</dbReference>
<keyword evidence="5 7" id="KW-0472">Membrane</keyword>
<evidence type="ECO:0008006" key="10">
    <source>
        <dbReference type="Google" id="ProtNLM"/>
    </source>
</evidence>
<accession>A0A2U1QL69</accession>
<feature type="transmembrane region" description="Helical" evidence="7">
    <location>
        <begin position="137"/>
        <end position="161"/>
    </location>
</feature>
<sequence>MSLFFPSTTNYNLIIQTSISLILTLLFTLLNIPSFLLHGLHTYIHPDDVTSQNPNPNSNIKAAIRRPSDGELKPRKKTKDKFEFDENKAQIFRLKLNHNHLQSRLYFDQLKGVFSFTIVACVSLLIHTIIPRSSNESIGVISNGTLIPILLGFLGFVRVLVSVTRVSMDSSGSKSSEMQLSVLVSVLGCLIVFLLVNEVFPNWVVDFEFRSLDGYAKICVSVFMGFLAGVLYVPAAKMARAYWLATDQIRCNLSMIYCGWLGRMLVYVTYLMTVFVSLLWISPFADLLVNRNVGVKKVGYTNRLVGNVGMSRSDFEVFRLYCLLATGVLQMLSLRANLQMFLNESVLSWYQRLHASKVPDLTYSRRKVFLHNHYLCLAGIQFFAPSALVLLFLGLSRIDDNVLDHFPALCNLLPCSALVKEMGLFMSWWVVFVSGVFVSANLVLYRQGILYVS</sequence>
<evidence type="ECO:0000313" key="8">
    <source>
        <dbReference type="EMBL" id="PWA98754.1"/>
    </source>
</evidence>
<feature type="transmembrane region" description="Helical" evidence="7">
    <location>
        <begin position="112"/>
        <end position="131"/>
    </location>
</feature>
<gene>
    <name evidence="8" type="ORF">CTI12_AA014990</name>
</gene>
<feature type="transmembrane region" description="Helical" evidence="7">
    <location>
        <begin position="182"/>
        <end position="203"/>
    </location>
</feature>
<evidence type="ECO:0000256" key="1">
    <source>
        <dbReference type="ARBA" id="ARBA00004141"/>
    </source>
</evidence>
<evidence type="ECO:0000313" key="9">
    <source>
        <dbReference type="Proteomes" id="UP000245207"/>
    </source>
</evidence>
<proteinExistence type="inferred from homology"/>
<dbReference type="InterPro" id="IPR019395">
    <property type="entry name" value="Transmembrane_161A/B"/>
</dbReference>
<reference evidence="8 9" key="1">
    <citation type="journal article" date="2018" name="Mol. Plant">
        <title>The genome of Artemisia annua provides insight into the evolution of Asteraceae family and artemisinin biosynthesis.</title>
        <authorList>
            <person name="Shen Q."/>
            <person name="Zhang L."/>
            <person name="Liao Z."/>
            <person name="Wang S."/>
            <person name="Yan T."/>
            <person name="Shi P."/>
            <person name="Liu M."/>
            <person name="Fu X."/>
            <person name="Pan Q."/>
            <person name="Wang Y."/>
            <person name="Lv Z."/>
            <person name="Lu X."/>
            <person name="Zhang F."/>
            <person name="Jiang W."/>
            <person name="Ma Y."/>
            <person name="Chen M."/>
            <person name="Hao X."/>
            <person name="Li L."/>
            <person name="Tang Y."/>
            <person name="Lv G."/>
            <person name="Zhou Y."/>
            <person name="Sun X."/>
            <person name="Brodelius P.E."/>
            <person name="Rose J.K.C."/>
            <person name="Tang K."/>
        </authorList>
    </citation>
    <scope>NUCLEOTIDE SEQUENCE [LARGE SCALE GENOMIC DNA]</scope>
    <source>
        <strain evidence="9">cv. Huhao1</strain>
        <tissue evidence="8">Leaf</tissue>
    </source>
</reference>